<evidence type="ECO:0000313" key="1">
    <source>
        <dbReference type="EMBL" id="KAK2166595.1"/>
    </source>
</evidence>
<accession>A0AAD9K8V9</accession>
<name>A0AAD9K8V9_9ANNE</name>
<reference evidence="1" key="1">
    <citation type="journal article" date="2023" name="Mol. Biol. Evol.">
        <title>Third-Generation Sequencing Reveals the Adaptive Role of the Epigenome in Three Deep-Sea Polychaetes.</title>
        <authorList>
            <person name="Perez M."/>
            <person name="Aroh O."/>
            <person name="Sun Y."/>
            <person name="Lan Y."/>
            <person name="Juniper S.K."/>
            <person name="Young C.R."/>
            <person name="Angers B."/>
            <person name="Qian P.Y."/>
        </authorList>
    </citation>
    <scope>NUCLEOTIDE SEQUENCE</scope>
    <source>
        <strain evidence="1">P08H-3</strain>
    </source>
</reference>
<feature type="non-terminal residue" evidence="1">
    <location>
        <position position="1"/>
    </location>
</feature>
<sequence length="118" mass="13801">IVCVYIYIYIYIYIVREGEGLPIDGYGSADSFISNNRWLAHCLGIVEPIRREREFGHYSMTSRHCHRRTVYVHLLTVYMIVYQLSKLLLTGRERRIWSSGCRDSLLNIARSSSVSPRL</sequence>
<proteinExistence type="predicted"/>
<evidence type="ECO:0000313" key="2">
    <source>
        <dbReference type="Proteomes" id="UP001208570"/>
    </source>
</evidence>
<comment type="caution">
    <text evidence="1">The sequence shown here is derived from an EMBL/GenBank/DDBJ whole genome shotgun (WGS) entry which is preliminary data.</text>
</comment>
<keyword evidence="2" id="KW-1185">Reference proteome</keyword>
<protein>
    <submittedName>
        <fullName evidence="1">Uncharacterized protein</fullName>
    </submittedName>
</protein>
<dbReference type="AlphaFoldDB" id="A0AAD9K8V9"/>
<gene>
    <name evidence="1" type="ORF">LSH36_37g01007</name>
</gene>
<dbReference type="Proteomes" id="UP001208570">
    <property type="component" value="Unassembled WGS sequence"/>
</dbReference>
<dbReference type="EMBL" id="JAODUP010000037">
    <property type="protein sequence ID" value="KAK2166595.1"/>
    <property type="molecule type" value="Genomic_DNA"/>
</dbReference>
<organism evidence="1 2">
    <name type="scientific">Paralvinella palmiformis</name>
    <dbReference type="NCBI Taxonomy" id="53620"/>
    <lineage>
        <taxon>Eukaryota</taxon>
        <taxon>Metazoa</taxon>
        <taxon>Spiralia</taxon>
        <taxon>Lophotrochozoa</taxon>
        <taxon>Annelida</taxon>
        <taxon>Polychaeta</taxon>
        <taxon>Sedentaria</taxon>
        <taxon>Canalipalpata</taxon>
        <taxon>Terebellida</taxon>
        <taxon>Terebelliformia</taxon>
        <taxon>Alvinellidae</taxon>
        <taxon>Paralvinella</taxon>
    </lineage>
</organism>